<dbReference type="AlphaFoldDB" id="A0A0T5XA75"/>
<dbReference type="eggNOG" id="COG2086">
    <property type="taxonomic scope" value="Bacteria"/>
</dbReference>
<dbReference type="InterPro" id="IPR012255">
    <property type="entry name" value="ETF_b"/>
</dbReference>
<organism evidence="2 3">
    <name type="scientific">Acetomicrobium hydrogeniformans ATCC BAA-1850</name>
    <dbReference type="NCBI Taxonomy" id="592015"/>
    <lineage>
        <taxon>Bacteria</taxon>
        <taxon>Thermotogati</taxon>
        <taxon>Synergistota</taxon>
        <taxon>Synergistia</taxon>
        <taxon>Synergistales</taxon>
        <taxon>Acetomicrobiaceae</taxon>
        <taxon>Acetomicrobium</taxon>
    </lineage>
</organism>
<accession>A0A0T5XA75</accession>
<feature type="domain" description="Electron transfer flavoprotein alpha/beta-subunit N-terminal" evidence="1">
    <location>
        <begin position="22"/>
        <end position="212"/>
    </location>
</feature>
<dbReference type="Proteomes" id="UP000005273">
    <property type="component" value="Unassembled WGS sequence"/>
</dbReference>
<dbReference type="RefSeq" id="WP_009202096.1">
    <property type="nucleotide sequence ID" value="NZ_ACJX03000001.1"/>
</dbReference>
<dbReference type="OrthoDB" id="9804960at2"/>
<protein>
    <submittedName>
        <fullName evidence="2">Electron transfer flavoprotein</fullName>
    </submittedName>
</protein>
<dbReference type="SMART" id="SM00893">
    <property type="entry name" value="ETF"/>
    <property type="match status" value="1"/>
</dbReference>
<dbReference type="SUPFAM" id="SSF52402">
    <property type="entry name" value="Adenine nucleotide alpha hydrolases-like"/>
    <property type="match status" value="1"/>
</dbReference>
<dbReference type="PANTHER" id="PTHR21294:SF17">
    <property type="entry name" value="PROTEIN FIXA"/>
    <property type="match status" value="1"/>
</dbReference>
<reference evidence="3" key="1">
    <citation type="submission" date="2012-09" db="EMBL/GenBank/DDBJ databases">
        <authorList>
            <person name="Weinstock G."/>
            <person name="Sodergren E."/>
            <person name="Clifton S."/>
            <person name="Fulton L."/>
            <person name="Fulton B."/>
            <person name="Courtney L."/>
            <person name="Fronick C."/>
            <person name="Harrison M."/>
            <person name="Strong C."/>
            <person name="Farmer C."/>
            <person name="Delehaunty K."/>
            <person name="Markovic C."/>
            <person name="Hall O."/>
            <person name="Minx P."/>
            <person name="Tomlinson C."/>
            <person name="Mitreva M."/>
            <person name="Nelson J."/>
            <person name="Hou S."/>
            <person name="Wollam A."/>
            <person name="Pepin K.H."/>
            <person name="Johnson M."/>
            <person name="Bhonagiri V."/>
            <person name="Nash W.E."/>
            <person name="Suruliraj S."/>
            <person name="Warren W."/>
            <person name="Chinwalla A."/>
            <person name="Mardis E.R."/>
            <person name="Wilson R.K."/>
        </authorList>
    </citation>
    <scope>NUCLEOTIDE SEQUENCE [LARGE SCALE GENOMIC DNA]</scope>
    <source>
        <strain evidence="3">OS1</strain>
    </source>
</reference>
<dbReference type="Pfam" id="PF01012">
    <property type="entry name" value="ETF"/>
    <property type="match status" value="1"/>
</dbReference>
<proteinExistence type="predicted"/>
<dbReference type="InterPro" id="IPR014729">
    <property type="entry name" value="Rossmann-like_a/b/a_fold"/>
</dbReference>
<gene>
    <name evidence="2" type="ORF">HMPREF1705_04535</name>
</gene>
<dbReference type="Gene3D" id="3.40.50.620">
    <property type="entry name" value="HUPs"/>
    <property type="match status" value="1"/>
</dbReference>
<dbReference type="InterPro" id="IPR033948">
    <property type="entry name" value="ETF_beta_N"/>
</dbReference>
<dbReference type="PANTHER" id="PTHR21294">
    <property type="entry name" value="ELECTRON TRANSFER FLAVOPROTEIN BETA-SUBUNIT"/>
    <property type="match status" value="1"/>
</dbReference>
<dbReference type="InterPro" id="IPR014730">
    <property type="entry name" value="ETF_a/b_N"/>
</dbReference>
<keyword evidence="3" id="KW-1185">Reference proteome</keyword>
<sequence length="260" mass="28791">MNIIVLTKVVPDIERVKFDAARGVVDRSSAPQEINPFDLNAIEEAVRLKERHGGRITAISMGPSDVEQTLKDTIARGVDEAILLTDKKFAGSDTLATSYALSQAIKSTGDFDIVICGEKTVDGDTGQVGGEVSEWLGIPYLPYTSRLDYEDGKFKARVELENIIYEVEAKPPLLVSVTKDINTPRLPGFREKLNARKAQVKEMDAEGIEANEGRLGFNGSPTWVYKIEVPEEGQRDCKIYKDPESGLKEIMIMLESRDLI</sequence>
<name>A0A0T5XA75_9BACT</name>
<evidence type="ECO:0000313" key="3">
    <source>
        <dbReference type="Proteomes" id="UP000005273"/>
    </source>
</evidence>
<dbReference type="EMBL" id="ACJX03000001">
    <property type="protein sequence ID" value="KRT35267.1"/>
    <property type="molecule type" value="Genomic_DNA"/>
</dbReference>
<dbReference type="GO" id="GO:0009055">
    <property type="term" value="F:electron transfer activity"/>
    <property type="evidence" value="ECO:0007669"/>
    <property type="project" value="InterPro"/>
</dbReference>
<dbReference type="STRING" id="592015.HMPREF1705_04535"/>
<evidence type="ECO:0000259" key="1">
    <source>
        <dbReference type="SMART" id="SM00893"/>
    </source>
</evidence>
<dbReference type="PIRSF" id="PIRSF000090">
    <property type="entry name" value="Beta-ETF"/>
    <property type="match status" value="1"/>
</dbReference>
<evidence type="ECO:0000313" key="2">
    <source>
        <dbReference type="EMBL" id="KRT35267.1"/>
    </source>
</evidence>
<dbReference type="CDD" id="cd01714">
    <property type="entry name" value="ETF_beta"/>
    <property type="match status" value="1"/>
</dbReference>
<comment type="caution">
    <text evidence="2">The sequence shown here is derived from an EMBL/GenBank/DDBJ whole genome shotgun (WGS) entry which is preliminary data.</text>
</comment>